<reference evidence="1" key="2">
    <citation type="journal article" date="2022" name="New Phytol.">
        <title>Evolutionary transition to the ectomycorrhizal habit in the genomes of a hyperdiverse lineage of mushroom-forming fungi.</title>
        <authorList>
            <person name="Looney B."/>
            <person name="Miyauchi S."/>
            <person name="Morin E."/>
            <person name="Drula E."/>
            <person name="Courty P.E."/>
            <person name="Kohler A."/>
            <person name="Kuo A."/>
            <person name="LaButti K."/>
            <person name="Pangilinan J."/>
            <person name="Lipzen A."/>
            <person name="Riley R."/>
            <person name="Andreopoulos W."/>
            <person name="He G."/>
            <person name="Johnson J."/>
            <person name="Nolan M."/>
            <person name="Tritt A."/>
            <person name="Barry K.W."/>
            <person name="Grigoriev I.V."/>
            <person name="Nagy L.G."/>
            <person name="Hibbett D."/>
            <person name="Henrissat B."/>
            <person name="Matheny P.B."/>
            <person name="Labbe J."/>
            <person name="Martin F.M."/>
        </authorList>
    </citation>
    <scope>NUCLEOTIDE SEQUENCE</scope>
    <source>
        <strain evidence="1">FP105234-sp</strain>
    </source>
</reference>
<comment type="caution">
    <text evidence="1">The sequence shown here is derived from an EMBL/GenBank/DDBJ whole genome shotgun (WGS) entry which is preliminary data.</text>
</comment>
<evidence type="ECO:0000313" key="1">
    <source>
        <dbReference type="EMBL" id="KAI0040509.1"/>
    </source>
</evidence>
<dbReference type="Proteomes" id="UP000814033">
    <property type="component" value="Unassembled WGS sequence"/>
</dbReference>
<keyword evidence="2" id="KW-1185">Reference proteome</keyword>
<evidence type="ECO:0000313" key="2">
    <source>
        <dbReference type="Proteomes" id="UP000814033"/>
    </source>
</evidence>
<sequence length="173" mass="19224">MSQKRTTRIWSRHDIFPAQILPHRDRTTDEPETCDVWLPIDTVSLTDKGSRIPHEHKALSTGPTSASSFQASSQHYKASSVALHGTVCLDKFKRENRHSSFVGTRTGARQRCGDCKGTKTERRQPPFARGFEPPLTVSIGGVSDRVLSSSVGVTLQCWARNALKTHPAHHPED</sequence>
<proteinExistence type="predicted"/>
<dbReference type="EMBL" id="MU276190">
    <property type="protein sequence ID" value="KAI0040509.1"/>
    <property type="molecule type" value="Genomic_DNA"/>
</dbReference>
<accession>A0ACB8R8K8</accession>
<organism evidence="1 2">
    <name type="scientific">Auriscalpium vulgare</name>
    <dbReference type="NCBI Taxonomy" id="40419"/>
    <lineage>
        <taxon>Eukaryota</taxon>
        <taxon>Fungi</taxon>
        <taxon>Dikarya</taxon>
        <taxon>Basidiomycota</taxon>
        <taxon>Agaricomycotina</taxon>
        <taxon>Agaricomycetes</taxon>
        <taxon>Russulales</taxon>
        <taxon>Auriscalpiaceae</taxon>
        <taxon>Auriscalpium</taxon>
    </lineage>
</organism>
<protein>
    <submittedName>
        <fullName evidence="1">Uncharacterized protein</fullName>
    </submittedName>
</protein>
<reference evidence="1" key="1">
    <citation type="submission" date="2021-02" db="EMBL/GenBank/DDBJ databases">
        <authorList>
            <consortium name="DOE Joint Genome Institute"/>
            <person name="Ahrendt S."/>
            <person name="Looney B.P."/>
            <person name="Miyauchi S."/>
            <person name="Morin E."/>
            <person name="Drula E."/>
            <person name="Courty P.E."/>
            <person name="Chicoki N."/>
            <person name="Fauchery L."/>
            <person name="Kohler A."/>
            <person name="Kuo A."/>
            <person name="Labutti K."/>
            <person name="Pangilinan J."/>
            <person name="Lipzen A."/>
            <person name="Riley R."/>
            <person name="Andreopoulos W."/>
            <person name="He G."/>
            <person name="Johnson J."/>
            <person name="Barry K.W."/>
            <person name="Grigoriev I.V."/>
            <person name="Nagy L."/>
            <person name="Hibbett D."/>
            <person name="Henrissat B."/>
            <person name="Matheny P.B."/>
            <person name="Labbe J."/>
            <person name="Martin F."/>
        </authorList>
    </citation>
    <scope>NUCLEOTIDE SEQUENCE</scope>
    <source>
        <strain evidence="1">FP105234-sp</strain>
    </source>
</reference>
<gene>
    <name evidence="1" type="ORF">FA95DRAFT_865030</name>
</gene>
<name>A0ACB8R8K8_9AGAM</name>